<keyword evidence="7 8" id="KW-0413">Isomerase</keyword>
<evidence type="ECO:0000256" key="6">
    <source>
        <dbReference type="PIRSR" id="PIRSR600888-3"/>
    </source>
</evidence>
<comment type="catalytic activity">
    <reaction evidence="1 7">
        <text>dTDP-4-dehydro-6-deoxy-alpha-D-glucose = dTDP-4-dehydro-beta-L-rhamnose</text>
        <dbReference type="Rhea" id="RHEA:16969"/>
        <dbReference type="ChEBI" id="CHEBI:57649"/>
        <dbReference type="ChEBI" id="CHEBI:62830"/>
        <dbReference type="EC" id="5.1.3.13"/>
    </reaction>
</comment>
<feature type="site" description="Participates in a stacking interaction with the thymidine ring of dTDP-4-oxo-6-deoxyglucose" evidence="6">
    <location>
        <position position="137"/>
    </location>
</feature>
<dbReference type="InterPro" id="IPR000888">
    <property type="entry name" value="RmlC-like"/>
</dbReference>
<dbReference type="EC" id="5.1.3.13" evidence="3 7"/>
<dbReference type="UniPathway" id="UPA00124"/>
<dbReference type="EMBL" id="CP060139">
    <property type="protein sequence ID" value="QNR24626.1"/>
    <property type="molecule type" value="Genomic_DNA"/>
</dbReference>
<dbReference type="PANTHER" id="PTHR21047:SF2">
    <property type="entry name" value="THYMIDINE DIPHOSPHO-4-KETO-RHAMNOSE 3,5-EPIMERASE"/>
    <property type="match status" value="1"/>
</dbReference>
<dbReference type="InterPro" id="IPR011051">
    <property type="entry name" value="RmlC_Cupin_sf"/>
</dbReference>
<dbReference type="InterPro" id="IPR014710">
    <property type="entry name" value="RmlC-like_jellyroll"/>
</dbReference>
<keyword evidence="9" id="KW-1185">Reference proteome</keyword>
<dbReference type="KEGG" id="chyd:H4K34_01930"/>
<dbReference type="GO" id="GO:0005829">
    <property type="term" value="C:cytosol"/>
    <property type="evidence" value="ECO:0007669"/>
    <property type="project" value="TreeGrafter"/>
</dbReference>
<gene>
    <name evidence="8" type="primary">rfbC</name>
    <name evidence="8" type="ORF">H4K34_01930</name>
</gene>
<dbReference type="Proteomes" id="UP000516305">
    <property type="component" value="Chromosome"/>
</dbReference>
<dbReference type="RefSeq" id="WP_210759153.1">
    <property type="nucleotide sequence ID" value="NZ_CP060139.1"/>
</dbReference>
<dbReference type="CDD" id="cd00438">
    <property type="entry name" value="cupin_RmlC"/>
    <property type="match status" value="1"/>
</dbReference>
<dbReference type="GO" id="GO:0000271">
    <property type="term" value="P:polysaccharide biosynthetic process"/>
    <property type="evidence" value="ECO:0007669"/>
    <property type="project" value="TreeGrafter"/>
</dbReference>
<evidence type="ECO:0000313" key="9">
    <source>
        <dbReference type="Proteomes" id="UP000516305"/>
    </source>
</evidence>
<organism evidence="8 9">
    <name type="scientific">Croceimicrobium hydrocarbonivorans</name>
    <dbReference type="NCBI Taxonomy" id="2761580"/>
    <lineage>
        <taxon>Bacteria</taxon>
        <taxon>Pseudomonadati</taxon>
        <taxon>Bacteroidota</taxon>
        <taxon>Flavobacteriia</taxon>
        <taxon>Flavobacteriales</taxon>
        <taxon>Owenweeksiaceae</taxon>
        <taxon>Croceimicrobium</taxon>
    </lineage>
</organism>
<accession>A0A7H0VFX8</accession>
<evidence type="ECO:0000256" key="4">
    <source>
        <dbReference type="ARBA" id="ARBA00019595"/>
    </source>
</evidence>
<dbReference type="PANTHER" id="PTHR21047">
    <property type="entry name" value="DTDP-6-DEOXY-D-GLUCOSE-3,5 EPIMERASE"/>
    <property type="match status" value="1"/>
</dbReference>
<dbReference type="Gene3D" id="2.60.120.10">
    <property type="entry name" value="Jelly Rolls"/>
    <property type="match status" value="1"/>
</dbReference>
<evidence type="ECO:0000256" key="7">
    <source>
        <dbReference type="RuleBase" id="RU364069"/>
    </source>
</evidence>
<evidence type="ECO:0000256" key="1">
    <source>
        <dbReference type="ARBA" id="ARBA00001298"/>
    </source>
</evidence>
<dbReference type="Pfam" id="PF00908">
    <property type="entry name" value="dTDP_sugar_isom"/>
    <property type="match status" value="1"/>
</dbReference>
<dbReference type="SUPFAM" id="SSF51182">
    <property type="entry name" value="RmlC-like cupins"/>
    <property type="match status" value="1"/>
</dbReference>
<dbReference type="AlphaFoldDB" id="A0A7H0VFX8"/>
<comment type="function">
    <text evidence="2 7">Catalyzes the epimerization of the C3' and C5'positions of dTDP-6-deoxy-D-xylo-4-hexulose, forming dTDP-6-deoxy-L-lyxo-4-hexulose.</text>
</comment>
<dbReference type="GO" id="GO:0008830">
    <property type="term" value="F:dTDP-4-dehydrorhamnose 3,5-epimerase activity"/>
    <property type="evidence" value="ECO:0007669"/>
    <property type="project" value="UniProtKB-UniRule"/>
</dbReference>
<evidence type="ECO:0000313" key="8">
    <source>
        <dbReference type="EMBL" id="QNR24626.1"/>
    </source>
</evidence>
<protein>
    <recommendedName>
        <fullName evidence="4 7">dTDP-4-dehydrorhamnose 3,5-epimerase</fullName>
        <ecNumber evidence="3 7">5.1.3.13</ecNumber>
    </recommendedName>
    <alternativeName>
        <fullName evidence="7">Thymidine diphospho-4-keto-rhamnose 3,5-epimerase</fullName>
    </alternativeName>
</protein>
<sequence length="183" mass="20898">MQIIETPIPGLLEIVPRVFGDDRGYFYESYNKAIFENFGVNFEFVQDNQSLSNKGVLRGLHFQNPPYAQGKLVRVIQGAVLDVVVDIRKGSPTYGQHHKVKLTGENKLMFWIPPGFAHGFATLEDNTIFSYKCTNLYHKESEGSVLWNDPALKIDWGLENPLLSDKDRESRPLSELDSQFRFS</sequence>
<evidence type="ECO:0000256" key="3">
    <source>
        <dbReference type="ARBA" id="ARBA00012098"/>
    </source>
</evidence>
<dbReference type="GO" id="GO:0019305">
    <property type="term" value="P:dTDP-rhamnose biosynthetic process"/>
    <property type="evidence" value="ECO:0007669"/>
    <property type="project" value="UniProtKB-UniRule"/>
</dbReference>
<proteinExistence type="inferred from homology"/>
<reference evidence="8 9" key="1">
    <citation type="submission" date="2020-08" db="EMBL/GenBank/DDBJ databases">
        <title>Croceimicrobium hydrocarbonivorans gen. nov., sp. nov., a novel marine bacterium isolated from a bacterial consortium that degrades polyethylene terephthalate.</title>
        <authorList>
            <person name="Liu R."/>
        </authorList>
    </citation>
    <scope>NUCLEOTIDE SEQUENCE [LARGE SCALE GENOMIC DNA]</scope>
    <source>
        <strain evidence="8 9">A20-9</strain>
    </source>
</reference>
<comment type="pathway">
    <text evidence="7">Carbohydrate biosynthesis; dTDP-L-rhamnose biosynthesis.</text>
</comment>
<name>A0A7H0VFX8_9FLAO</name>
<evidence type="ECO:0000256" key="5">
    <source>
        <dbReference type="PIRSR" id="PIRSR600888-1"/>
    </source>
</evidence>
<feature type="active site" description="Proton acceptor" evidence="5">
    <location>
        <position position="61"/>
    </location>
</feature>
<comment type="subunit">
    <text evidence="7">Homodimer.</text>
</comment>
<dbReference type="NCBIfam" id="TIGR01221">
    <property type="entry name" value="rmlC"/>
    <property type="match status" value="1"/>
</dbReference>
<feature type="active site" description="Proton donor" evidence="5">
    <location>
        <position position="131"/>
    </location>
</feature>
<evidence type="ECO:0000256" key="2">
    <source>
        <dbReference type="ARBA" id="ARBA00001997"/>
    </source>
</evidence>
<comment type="similarity">
    <text evidence="7">Belongs to the dTDP-4-dehydrorhamnose 3,5-epimerase family.</text>
</comment>